<organism evidence="2 3">
    <name type="scientific">Ruminococcus albus</name>
    <dbReference type="NCBI Taxonomy" id="1264"/>
    <lineage>
        <taxon>Bacteria</taxon>
        <taxon>Bacillati</taxon>
        <taxon>Bacillota</taxon>
        <taxon>Clostridia</taxon>
        <taxon>Eubacteriales</taxon>
        <taxon>Oscillospiraceae</taxon>
        <taxon>Ruminococcus</taxon>
    </lineage>
</organism>
<dbReference type="InterPro" id="IPR036116">
    <property type="entry name" value="FN3_sf"/>
</dbReference>
<sequence length="524" mass="55934">MSNRIMKKTLASALAIISAATFVPGSVIGTTIAPIAITASAEVVSGNYTYEELSDGTISITKYTGTESKVEIPVKIDGKTVTKIGNQAFMGNKNITEVYFTNSINSVGEFAFCSCTALKTVYCSNNVKTIGRGAFASCTSLTDLYNFSGLETIEEGTFQRCTSLTCFLIPTNVKNIGTGAFQECTNLEKVGISGTTVGKKAFYNCEKLTTIEYMSDVVDIKDYAFYGCSSLSKLSECPELETIGDYAFFGCSSLSELSDGYQSLKTIGNSAFGSCTALTELNLIPFTKLTSIGNDAFANCKLLEAVELPENLTTLGKRTFANCHALKGVDIYSKKLTTIPQAAFATTGIVSFTIPEGVTDIDDAAFYTCKSLTKVTLPKSLTTIGDKSFGACTSLKNVIYNGTKAQLASIAVGSDNTALTGAAITYNNSSASTYPVVTNVLYNSQYHQFQLTWTPVEGAQNYGIAVYLAGRWKVQTQSIAASNTTFVSPKLTPGKSYKVVVAAKVNGKWDTSNLSKRAVTVTIK</sequence>
<dbReference type="PROSITE" id="PS50853">
    <property type="entry name" value="FN3"/>
    <property type="match status" value="1"/>
</dbReference>
<dbReference type="InterPro" id="IPR003961">
    <property type="entry name" value="FN3_dom"/>
</dbReference>
<dbReference type="Proteomes" id="UP000186015">
    <property type="component" value="Unassembled WGS sequence"/>
</dbReference>
<dbReference type="EMBL" id="FOAT01000015">
    <property type="protein sequence ID" value="SEL22341.1"/>
    <property type="molecule type" value="Genomic_DNA"/>
</dbReference>
<dbReference type="InterPro" id="IPR026906">
    <property type="entry name" value="LRR_5"/>
</dbReference>
<dbReference type="SUPFAM" id="SSF49265">
    <property type="entry name" value="Fibronectin type III"/>
    <property type="match status" value="1"/>
</dbReference>
<dbReference type="SUPFAM" id="SSF52058">
    <property type="entry name" value="L domain-like"/>
    <property type="match status" value="1"/>
</dbReference>
<dbReference type="PANTHER" id="PTHR45661:SF3">
    <property type="entry name" value="IG-LIKE DOMAIN-CONTAINING PROTEIN"/>
    <property type="match status" value="1"/>
</dbReference>
<dbReference type="Gene3D" id="2.60.40.10">
    <property type="entry name" value="Immunoglobulins"/>
    <property type="match status" value="1"/>
</dbReference>
<dbReference type="RefSeq" id="WP_074834925.1">
    <property type="nucleotide sequence ID" value="NZ_FOAT01000015.1"/>
</dbReference>
<proteinExistence type="predicted"/>
<dbReference type="InterPro" id="IPR053139">
    <property type="entry name" value="Surface_bspA-like"/>
</dbReference>
<evidence type="ECO:0000259" key="1">
    <source>
        <dbReference type="PROSITE" id="PS50853"/>
    </source>
</evidence>
<evidence type="ECO:0000313" key="2">
    <source>
        <dbReference type="EMBL" id="SEL22341.1"/>
    </source>
</evidence>
<dbReference type="InterPro" id="IPR013783">
    <property type="entry name" value="Ig-like_fold"/>
</dbReference>
<protein>
    <submittedName>
        <fullName evidence="2">Leucine rich repeat-containing protein</fullName>
    </submittedName>
</protein>
<gene>
    <name evidence="2" type="ORF">SAMN05216469_11526</name>
</gene>
<dbReference type="InterPro" id="IPR032675">
    <property type="entry name" value="LRR_dom_sf"/>
</dbReference>
<name>A0A1H7NG88_RUMAL</name>
<evidence type="ECO:0000313" key="3">
    <source>
        <dbReference type="Proteomes" id="UP000186015"/>
    </source>
</evidence>
<dbReference type="Gene3D" id="3.80.10.10">
    <property type="entry name" value="Ribonuclease Inhibitor"/>
    <property type="match status" value="3"/>
</dbReference>
<reference evidence="2 3" key="1">
    <citation type="submission" date="2016-10" db="EMBL/GenBank/DDBJ databases">
        <authorList>
            <person name="de Groot N.N."/>
        </authorList>
    </citation>
    <scope>NUCLEOTIDE SEQUENCE [LARGE SCALE GENOMIC DNA]</scope>
    <source>
        <strain evidence="2 3">KH2T6</strain>
    </source>
</reference>
<dbReference type="PANTHER" id="PTHR45661">
    <property type="entry name" value="SURFACE ANTIGEN"/>
    <property type="match status" value="1"/>
</dbReference>
<dbReference type="OrthoDB" id="1815923at2"/>
<dbReference type="AlphaFoldDB" id="A0A1H7NG88"/>
<feature type="domain" description="Fibronectin type-III" evidence="1">
    <location>
        <begin position="431"/>
        <end position="524"/>
    </location>
</feature>
<dbReference type="Pfam" id="PF13306">
    <property type="entry name" value="LRR_5"/>
    <property type="match status" value="2"/>
</dbReference>
<accession>A0A1H7NG88</accession>